<feature type="compositionally biased region" description="Basic and acidic residues" evidence="1">
    <location>
        <begin position="133"/>
        <end position="147"/>
    </location>
</feature>
<feature type="region of interest" description="Disordered" evidence="1">
    <location>
        <begin position="124"/>
        <end position="147"/>
    </location>
</feature>
<name>A0ABT1HIE7_9NOCA</name>
<dbReference type="Proteomes" id="UP001206895">
    <property type="component" value="Unassembled WGS sequence"/>
</dbReference>
<evidence type="ECO:0000313" key="3">
    <source>
        <dbReference type="EMBL" id="MCP2177496.1"/>
    </source>
</evidence>
<keyword evidence="2" id="KW-1133">Transmembrane helix</keyword>
<feature type="transmembrane region" description="Helical" evidence="2">
    <location>
        <begin position="83"/>
        <end position="103"/>
    </location>
</feature>
<reference evidence="3 4" key="1">
    <citation type="submission" date="2022-06" db="EMBL/GenBank/DDBJ databases">
        <title>Genomic Encyclopedia of Archaeal and Bacterial Type Strains, Phase II (KMG-II): from individual species to whole genera.</title>
        <authorList>
            <person name="Goeker M."/>
        </authorList>
    </citation>
    <scope>NUCLEOTIDE SEQUENCE [LARGE SCALE GENOMIC DNA]</scope>
    <source>
        <strain evidence="3 4">DSM 44693</strain>
    </source>
</reference>
<feature type="transmembrane region" description="Helical" evidence="2">
    <location>
        <begin position="60"/>
        <end position="77"/>
    </location>
</feature>
<keyword evidence="2" id="KW-0472">Membrane</keyword>
<evidence type="ECO:0000256" key="1">
    <source>
        <dbReference type="SAM" id="MobiDB-lite"/>
    </source>
</evidence>
<protein>
    <recommendedName>
        <fullName evidence="5">DUF5313 domain-containing protein</fullName>
    </recommendedName>
</protein>
<evidence type="ECO:0008006" key="5">
    <source>
        <dbReference type="Google" id="ProtNLM"/>
    </source>
</evidence>
<organism evidence="3 4">
    <name type="scientific">Williamsia maris</name>
    <dbReference type="NCBI Taxonomy" id="72806"/>
    <lineage>
        <taxon>Bacteria</taxon>
        <taxon>Bacillati</taxon>
        <taxon>Actinomycetota</taxon>
        <taxon>Actinomycetes</taxon>
        <taxon>Mycobacteriales</taxon>
        <taxon>Nocardiaceae</taxon>
        <taxon>Williamsia</taxon>
    </lineage>
</organism>
<keyword evidence="2" id="KW-0812">Transmembrane</keyword>
<proteinExistence type="predicted"/>
<dbReference type="InterPro" id="IPR035197">
    <property type="entry name" value="DUF5313"/>
</dbReference>
<gene>
    <name evidence="3" type="ORF">LX13_003324</name>
</gene>
<feature type="region of interest" description="Disordered" evidence="1">
    <location>
        <begin position="1"/>
        <end position="23"/>
    </location>
</feature>
<sequence>MTALPRATGGDYRDAMSSTPERASPGPVAFLRYLGGRPLPVSMRDWVLRDVVGPGHTRRYVTRGVLPLVPILVAFAFIPTPLIYRVCMIAILLIPLVYFQIALTPFYRRHLLLTNGLDPELVSEKKQRRKAATKADYDAIYGDRPKP</sequence>
<accession>A0ABT1HIE7</accession>
<dbReference type="EMBL" id="JAMTCJ010000003">
    <property type="protein sequence ID" value="MCP2177496.1"/>
    <property type="molecule type" value="Genomic_DNA"/>
</dbReference>
<comment type="caution">
    <text evidence="3">The sequence shown here is derived from an EMBL/GenBank/DDBJ whole genome shotgun (WGS) entry which is preliminary data.</text>
</comment>
<dbReference type="Pfam" id="PF17240">
    <property type="entry name" value="DUF5313"/>
    <property type="match status" value="1"/>
</dbReference>
<evidence type="ECO:0000256" key="2">
    <source>
        <dbReference type="SAM" id="Phobius"/>
    </source>
</evidence>
<evidence type="ECO:0000313" key="4">
    <source>
        <dbReference type="Proteomes" id="UP001206895"/>
    </source>
</evidence>
<keyword evidence="4" id="KW-1185">Reference proteome</keyword>